<evidence type="ECO:0000256" key="1">
    <source>
        <dbReference type="ARBA" id="ARBA00006218"/>
    </source>
</evidence>
<comment type="caution">
    <text evidence="3">The sequence shown here is derived from an EMBL/GenBank/DDBJ whole genome shotgun (WGS) entry which is preliminary data.</text>
</comment>
<feature type="compositionally biased region" description="Low complexity" evidence="2">
    <location>
        <begin position="64"/>
        <end position="95"/>
    </location>
</feature>
<dbReference type="PANTHER" id="PTHR12817">
    <property type="entry name" value="TRAFFICKING PROTEIN PARTICLE COMPLEX SUBUNIT 6B"/>
    <property type="match status" value="1"/>
</dbReference>
<comment type="similarity">
    <text evidence="1">Belongs to the TRAPP small subunits family. BET3 subfamily.</text>
</comment>
<dbReference type="EMBL" id="JAJGCB010000004">
    <property type="protein sequence ID" value="KAJ8993267.1"/>
    <property type="molecule type" value="Genomic_DNA"/>
</dbReference>
<evidence type="ECO:0000313" key="4">
    <source>
        <dbReference type="Proteomes" id="UP001161757"/>
    </source>
</evidence>
<dbReference type="PANTHER" id="PTHR12817:SF0">
    <property type="entry name" value="GEO08327P1"/>
    <property type="match status" value="1"/>
</dbReference>
<evidence type="ECO:0000256" key="2">
    <source>
        <dbReference type="SAM" id="MobiDB-lite"/>
    </source>
</evidence>
<dbReference type="GO" id="GO:0005802">
    <property type="term" value="C:trans-Golgi network"/>
    <property type="evidence" value="ECO:0007669"/>
    <property type="project" value="TreeGrafter"/>
</dbReference>
<evidence type="ECO:0008006" key="5">
    <source>
        <dbReference type="Google" id="ProtNLM"/>
    </source>
</evidence>
<dbReference type="Gene3D" id="3.30.1380.20">
    <property type="entry name" value="Trafficking protein particle complex subunit 3"/>
    <property type="match status" value="1"/>
</dbReference>
<dbReference type="Proteomes" id="UP001161757">
    <property type="component" value="Unassembled WGS sequence"/>
</dbReference>
<name>A0AAN6F0J9_EXODE</name>
<dbReference type="GO" id="GO:0006888">
    <property type="term" value="P:endoplasmic reticulum to Golgi vesicle-mediated transport"/>
    <property type="evidence" value="ECO:0007669"/>
    <property type="project" value="TreeGrafter"/>
</dbReference>
<dbReference type="CDD" id="cd14944">
    <property type="entry name" value="TRAPPC6A_Trs33"/>
    <property type="match status" value="1"/>
</dbReference>
<organism evidence="3 4">
    <name type="scientific">Exophiala dermatitidis</name>
    <name type="common">Black yeast-like fungus</name>
    <name type="synonym">Wangiella dermatitidis</name>
    <dbReference type="NCBI Taxonomy" id="5970"/>
    <lineage>
        <taxon>Eukaryota</taxon>
        <taxon>Fungi</taxon>
        <taxon>Dikarya</taxon>
        <taxon>Ascomycota</taxon>
        <taxon>Pezizomycotina</taxon>
        <taxon>Eurotiomycetes</taxon>
        <taxon>Chaetothyriomycetidae</taxon>
        <taxon>Chaetothyriales</taxon>
        <taxon>Herpotrichiellaceae</taxon>
        <taxon>Exophiala</taxon>
    </lineage>
</organism>
<dbReference type="GO" id="GO:0030008">
    <property type="term" value="C:TRAPP complex"/>
    <property type="evidence" value="ECO:0007669"/>
    <property type="project" value="TreeGrafter"/>
</dbReference>
<dbReference type="SUPFAM" id="SSF111126">
    <property type="entry name" value="Ligand-binding domain in the NO signalling and Golgi transport"/>
    <property type="match status" value="1"/>
</dbReference>
<protein>
    <recommendedName>
        <fullName evidence="5">Trafficking protein particle complex subunit 6B</fullName>
    </recommendedName>
</protein>
<dbReference type="Pfam" id="PF04051">
    <property type="entry name" value="TRAPP"/>
    <property type="match status" value="1"/>
</dbReference>
<dbReference type="InterPro" id="IPR007194">
    <property type="entry name" value="TRAPP_component"/>
</dbReference>
<dbReference type="InterPro" id="IPR037992">
    <property type="entry name" value="TRAPPC6/Trs33"/>
</dbReference>
<accession>A0AAN6F0J9</accession>
<gene>
    <name evidence="3" type="ORF">HRR80_003292</name>
</gene>
<proteinExistence type="inferred from homology"/>
<sequence length="278" mass="29291">MATTAGAPAAPAADSVLYLDPTSSSLVNISCFDLLLIELVPLAERMARSFEASLDKRPAPPHPSSSSSLSNAQPTSTSSDTATTPAPTPADETPTAGGGSGGRETKSATGGSATPSANGISGSGQGGNGSLLPLAADGLPETDIFKDGVYVRLERLGFRVGQGLSERFSRDRPRFTDQLDVIKFLCKDLWTVVFKKQIDNLKTNHRGVFVLTDTRFRPFARMSMANPAEAIVRAQPHLFFPCGIIRGVLSSLGIKATVQAETTELPSATFQIKTIPAK</sequence>
<dbReference type="InterPro" id="IPR024096">
    <property type="entry name" value="NO_sig/Golgi_transp_ligand-bd"/>
</dbReference>
<dbReference type="GO" id="GO:0005801">
    <property type="term" value="C:cis-Golgi network"/>
    <property type="evidence" value="ECO:0007669"/>
    <property type="project" value="TreeGrafter"/>
</dbReference>
<evidence type="ECO:0000313" key="3">
    <source>
        <dbReference type="EMBL" id="KAJ8993267.1"/>
    </source>
</evidence>
<reference evidence="3" key="1">
    <citation type="submission" date="2023-01" db="EMBL/GenBank/DDBJ databases">
        <title>Exophiala dermititidis isolated from Cystic Fibrosis Patient.</title>
        <authorList>
            <person name="Kurbessoian T."/>
            <person name="Crocker A."/>
            <person name="Murante D."/>
            <person name="Hogan D.A."/>
            <person name="Stajich J.E."/>
        </authorList>
    </citation>
    <scope>NUCLEOTIDE SEQUENCE</scope>
    <source>
        <strain evidence="3">Ex8</strain>
    </source>
</reference>
<feature type="region of interest" description="Disordered" evidence="2">
    <location>
        <begin position="53"/>
        <end position="125"/>
    </location>
</feature>
<dbReference type="AlphaFoldDB" id="A0AAN6F0J9"/>